<dbReference type="Proteomes" id="UP000198916">
    <property type="component" value="Unassembled WGS sequence"/>
</dbReference>
<comment type="function">
    <text evidence="3">Catalyzes the conversion of (8S)-3',8-cyclo-7,8-dihydroguanosine 5'-triphosphate to cyclic pyranopterin monophosphate (cPMP).</text>
</comment>
<dbReference type="Pfam" id="PF01967">
    <property type="entry name" value="MoaC"/>
    <property type="match status" value="1"/>
</dbReference>
<evidence type="ECO:0000313" key="6">
    <source>
        <dbReference type="Proteomes" id="UP000198916"/>
    </source>
</evidence>
<dbReference type="Gene3D" id="3.30.70.640">
    <property type="entry name" value="Molybdopterin cofactor biosynthesis C (MoaC) domain"/>
    <property type="match status" value="1"/>
</dbReference>
<gene>
    <name evidence="5" type="ORF">SAMN05421740_103607</name>
</gene>
<dbReference type="OrthoDB" id="9794429at2"/>
<sequence length="302" mass="32452">MVDITHKTVTLRQAVALASVEASSEETIQAIVARRVPKGDVFEFSRAAGLLAIKKTSDVVPDCHPLPIEYAAITYGVEGLRINIRVEVQTIYKTGVEVEAMHGAMIAALTLYDMLKPIDKHLEINSVKLESKKGGKSDNKPTVVPGFKCAVVVCSDRVSAGIQADVSGRLLVDMLEQRGINPNEFTIVPDEVAKIQEKAKALHGQGYDLVLFSGGTGLSIRDVTPEAIKPLLDQEILGVMEAARAYGQQRTPMAMLSRGVAGFMGNTLIITLPGSPNGVRETMDVLFPAILHVFNIRGGAGH</sequence>
<keyword evidence="6" id="KW-1185">Reference proteome</keyword>
<dbReference type="EMBL" id="FNZR01000003">
    <property type="protein sequence ID" value="SEL13473.1"/>
    <property type="molecule type" value="Genomic_DNA"/>
</dbReference>
<evidence type="ECO:0000256" key="1">
    <source>
        <dbReference type="ARBA" id="ARBA00005046"/>
    </source>
</evidence>
<dbReference type="SUPFAM" id="SSF55040">
    <property type="entry name" value="Molybdenum cofactor biosynthesis protein C, MoaC"/>
    <property type="match status" value="1"/>
</dbReference>
<dbReference type="PANTHER" id="PTHR43764">
    <property type="entry name" value="MOLYBDENUM COFACTOR BIOSYNTHESIS"/>
    <property type="match status" value="1"/>
</dbReference>
<dbReference type="CDD" id="cd00886">
    <property type="entry name" value="MogA_MoaB"/>
    <property type="match status" value="1"/>
</dbReference>
<protein>
    <submittedName>
        <fullName evidence="5">Cyclic pyranopterin monophosphate synthase subunit MoaC</fullName>
    </submittedName>
</protein>
<dbReference type="Pfam" id="PF00994">
    <property type="entry name" value="MoCF_biosynth"/>
    <property type="match status" value="1"/>
</dbReference>
<dbReference type="STRING" id="332977.SAMN05421740_103607"/>
<comment type="pathway">
    <text evidence="1">Cofactor biosynthesis; molybdopterin biosynthesis.</text>
</comment>
<dbReference type="SUPFAM" id="SSF53218">
    <property type="entry name" value="Molybdenum cofactor biosynthesis proteins"/>
    <property type="match status" value="1"/>
</dbReference>
<feature type="domain" description="MoaB/Mog" evidence="4">
    <location>
        <begin position="150"/>
        <end position="293"/>
    </location>
</feature>
<dbReference type="AlphaFoldDB" id="A0A1H7MQJ3"/>
<dbReference type="PANTHER" id="PTHR43764:SF1">
    <property type="entry name" value="MOLYBDOPTERIN MOLYBDOTRANSFERASE"/>
    <property type="match status" value="1"/>
</dbReference>
<dbReference type="InterPro" id="IPR036522">
    <property type="entry name" value="MoaC_sf"/>
</dbReference>
<keyword evidence="2" id="KW-0501">Molybdenum cofactor biosynthesis</keyword>
<dbReference type="Gene3D" id="3.40.980.10">
    <property type="entry name" value="MoaB/Mog-like domain"/>
    <property type="match status" value="1"/>
</dbReference>
<dbReference type="SMART" id="SM00852">
    <property type="entry name" value="MoCF_biosynth"/>
    <property type="match status" value="1"/>
</dbReference>
<organism evidence="5 6">
    <name type="scientific">Parapedobacter koreensis</name>
    <dbReference type="NCBI Taxonomy" id="332977"/>
    <lineage>
        <taxon>Bacteria</taxon>
        <taxon>Pseudomonadati</taxon>
        <taxon>Bacteroidota</taxon>
        <taxon>Sphingobacteriia</taxon>
        <taxon>Sphingobacteriales</taxon>
        <taxon>Sphingobacteriaceae</taxon>
        <taxon>Parapedobacter</taxon>
    </lineage>
</organism>
<dbReference type="InterPro" id="IPR051920">
    <property type="entry name" value="MPT_Adenylyltrnsfr/MoaC-Rel"/>
</dbReference>
<reference evidence="6" key="1">
    <citation type="submission" date="2016-10" db="EMBL/GenBank/DDBJ databases">
        <authorList>
            <person name="Varghese N."/>
            <person name="Submissions S."/>
        </authorList>
    </citation>
    <scope>NUCLEOTIDE SEQUENCE [LARGE SCALE GENOMIC DNA]</scope>
    <source>
        <strain evidence="6">Jip14</strain>
    </source>
</reference>
<dbReference type="PIRSF" id="PIRSF036594">
    <property type="entry name" value="MoaC_MogA"/>
    <property type="match status" value="1"/>
</dbReference>
<dbReference type="RefSeq" id="WP_090605206.1">
    <property type="nucleotide sequence ID" value="NZ_FNZR01000003.1"/>
</dbReference>
<dbReference type="InterPro" id="IPR012247">
    <property type="entry name" value="MoaC_MogA"/>
</dbReference>
<evidence type="ECO:0000256" key="2">
    <source>
        <dbReference type="ARBA" id="ARBA00023150"/>
    </source>
</evidence>
<proteinExistence type="predicted"/>
<evidence type="ECO:0000313" key="5">
    <source>
        <dbReference type="EMBL" id="SEL13473.1"/>
    </source>
</evidence>
<accession>A0A1H7MQJ3</accession>
<evidence type="ECO:0000256" key="3">
    <source>
        <dbReference type="ARBA" id="ARBA00055087"/>
    </source>
</evidence>
<name>A0A1H7MQJ3_9SPHI</name>
<dbReference type="NCBIfam" id="TIGR00177">
    <property type="entry name" value="molyb_syn"/>
    <property type="match status" value="1"/>
</dbReference>
<dbReference type="NCBIfam" id="NF002947">
    <property type="entry name" value="PRK03604.1"/>
    <property type="match status" value="1"/>
</dbReference>
<dbReference type="UniPathway" id="UPA00344"/>
<dbReference type="InterPro" id="IPR002820">
    <property type="entry name" value="Mopterin_CF_biosynth-C_dom"/>
</dbReference>
<dbReference type="InterPro" id="IPR001453">
    <property type="entry name" value="MoaB/Mog_dom"/>
</dbReference>
<dbReference type="GO" id="GO:0006777">
    <property type="term" value="P:Mo-molybdopterin cofactor biosynthetic process"/>
    <property type="evidence" value="ECO:0007669"/>
    <property type="project" value="UniProtKB-KW"/>
</dbReference>
<dbReference type="InterPro" id="IPR036425">
    <property type="entry name" value="MoaB/Mog-like_dom_sf"/>
</dbReference>
<evidence type="ECO:0000259" key="4">
    <source>
        <dbReference type="SMART" id="SM00852"/>
    </source>
</evidence>